<dbReference type="RefSeq" id="WP_116241177.1">
    <property type="nucleotide sequence ID" value="NZ_QUAB01000024.1"/>
</dbReference>
<keyword evidence="2" id="KW-1185">Reference proteome</keyword>
<proteinExistence type="predicted"/>
<comment type="caution">
    <text evidence="1">The sequence shown here is derived from an EMBL/GenBank/DDBJ whole genome shotgun (WGS) entry which is preliminary data.</text>
</comment>
<protein>
    <submittedName>
        <fullName evidence="1">Uncharacterized protein</fullName>
    </submittedName>
</protein>
<name>A0A371NW05_9MICO</name>
<accession>A0A371NW05</accession>
<dbReference type="Proteomes" id="UP000262172">
    <property type="component" value="Unassembled WGS sequence"/>
</dbReference>
<dbReference type="AlphaFoldDB" id="A0A371NW05"/>
<sequence>MPSPSASAPVSLAMHFVHDGRVGLELLADWYKGHDLRVVAAEDLPAAAEVLQRWATAPYGNPVRRAELLASFPEHAEAVTVVLSARPNVALSRFADAPDQLCRQFDLVFGPVDPADRAPAAPFADGLARQMRMFLRRGRRRADARMAGGAYVAVLETYLAELRAVTGIDDQDHYLTLESGIGGIMQDERYLLLSPDARVRDLYLQLEREQRDLYDWYMDRAKGGVTRAR</sequence>
<evidence type="ECO:0000313" key="2">
    <source>
        <dbReference type="Proteomes" id="UP000262172"/>
    </source>
</evidence>
<reference evidence="1 2" key="1">
    <citation type="submission" date="2018-08" db="EMBL/GenBank/DDBJ databases">
        <title>Isolation, diversity and antifungal activity of Actinobacteria from cow dung.</title>
        <authorList>
            <person name="Ling L."/>
        </authorList>
    </citation>
    <scope>NUCLEOTIDE SEQUENCE [LARGE SCALE GENOMIC DNA]</scope>
    <source>
        <strain evidence="1 2">NEAU-LLE</strain>
    </source>
</reference>
<dbReference type="EMBL" id="QUAB01000024">
    <property type="protein sequence ID" value="REJ06988.1"/>
    <property type="molecule type" value="Genomic_DNA"/>
</dbReference>
<organism evidence="1 2">
    <name type="scientific">Microbacterium bovistercoris</name>
    <dbReference type="NCBI Taxonomy" id="2293570"/>
    <lineage>
        <taxon>Bacteria</taxon>
        <taxon>Bacillati</taxon>
        <taxon>Actinomycetota</taxon>
        <taxon>Actinomycetes</taxon>
        <taxon>Micrococcales</taxon>
        <taxon>Microbacteriaceae</taxon>
        <taxon>Microbacterium</taxon>
    </lineage>
</organism>
<evidence type="ECO:0000313" key="1">
    <source>
        <dbReference type="EMBL" id="REJ06988.1"/>
    </source>
</evidence>
<dbReference type="OrthoDB" id="5015372at2"/>
<gene>
    <name evidence="1" type="ORF">DY023_04605</name>
</gene>